<feature type="domain" description="RXLR phytopathogen effector protein WY-domain" evidence="1">
    <location>
        <begin position="83"/>
        <end position="131"/>
    </location>
</feature>
<sequence>MTSLDSFDGKVGEEERGGVSKLLDIDKKTWSIVKFDNKWSSKLWAAMGKTPKGLFKHFRLDGAGEKIDEKRKIIQWFRYAQDYRVAKGTYWLPDFEIYSILSGTSEAKRALLFQSLKEIPDLKDLATIMQNYQFKLWIDRGESPRTVAKMLGFPKRIEETVTVDQPNTLESTDEQRAAPVPNELSTAVSKVTERVAEKVFHGIQKVAGQSAAEKVAMKVTNHVSFPILYRMKTTPDYFLIRAKQQVDPIKRLMDEEAAKQFAAWIAKNHP</sequence>
<keyword evidence="3" id="KW-1185">Reference proteome</keyword>
<evidence type="ECO:0000259" key="1">
    <source>
        <dbReference type="Pfam" id="PF18634"/>
    </source>
</evidence>
<dbReference type="InterPro" id="IPR040786">
    <property type="entry name" value="RXLR_WY"/>
</dbReference>
<dbReference type="AlphaFoldDB" id="A0A225WTA8"/>
<evidence type="ECO:0000313" key="2">
    <source>
        <dbReference type="EMBL" id="OWZ20319.1"/>
    </source>
</evidence>
<dbReference type="EMBL" id="NBNE01000337">
    <property type="protein sequence ID" value="OWZ20319.1"/>
    <property type="molecule type" value="Genomic_DNA"/>
</dbReference>
<gene>
    <name evidence="2" type="ORF">PHMEG_0005289</name>
</gene>
<dbReference type="Proteomes" id="UP000198211">
    <property type="component" value="Unassembled WGS sequence"/>
</dbReference>
<accession>A0A225WTA8</accession>
<reference evidence="3" key="1">
    <citation type="submission" date="2017-03" db="EMBL/GenBank/DDBJ databases">
        <title>Phytopthora megakarya and P. palmivora, two closely related causual agents of cacao black pod achieved similar genome size and gene model numbers by different mechanisms.</title>
        <authorList>
            <person name="Ali S."/>
            <person name="Shao J."/>
            <person name="Larry D.J."/>
            <person name="Kronmiller B."/>
            <person name="Shen D."/>
            <person name="Strem M.D."/>
            <person name="Melnick R.L."/>
            <person name="Guiltinan M.J."/>
            <person name="Tyler B.M."/>
            <person name="Meinhardt L.W."/>
            <person name="Bailey B.A."/>
        </authorList>
    </citation>
    <scope>NUCLEOTIDE SEQUENCE [LARGE SCALE GENOMIC DNA]</scope>
    <source>
        <strain evidence="3">zdho120</strain>
    </source>
</reference>
<dbReference type="Pfam" id="PF18634">
    <property type="entry name" value="RXLR_WY"/>
    <property type="match status" value="1"/>
</dbReference>
<dbReference type="OrthoDB" id="124843at2759"/>
<proteinExistence type="predicted"/>
<name>A0A225WTA8_9STRA</name>
<organism evidence="2 3">
    <name type="scientific">Phytophthora megakarya</name>
    <dbReference type="NCBI Taxonomy" id="4795"/>
    <lineage>
        <taxon>Eukaryota</taxon>
        <taxon>Sar</taxon>
        <taxon>Stramenopiles</taxon>
        <taxon>Oomycota</taxon>
        <taxon>Peronosporomycetes</taxon>
        <taxon>Peronosporales</taxon>
        <taxon>Peronosporaceae</taxon>
        <taxon>Phytophthora</taxon>
    </lineage>
</organism>
<comment type="caution">
    <text evidence="2">The sequence shown here is derived from an EMBL/GenBank/DDBJ whole genome shotgun (WGS) entry which is preliminary data.</text>
</comment>
<evidence type="ECO:0000313" key="3">
    <source>
        <dbReference type="Proteomes" id="UP000198211"/>
    </source>
</evidence>
<protein>
    <submittedName>
        <fullName evidence="2">Avirulence (Avh) protein</fullName>
    </submittedName>
</protein>